<organism evidence="7 8">
    <name type="scientific">Caenorhabditis tropicalis</name>
    <dbReference type="NCBI Taxonomy" id="1561998"/>
    <lineage>
        <taxon>Eukaryota</taxon>
        <taxon>Metazoa</taxon>
        <taxon>Ecdysozoa</taxon>
        <taxon>Nematoda</taxon>
        <taxon>Chromadorea</taxon>
        <taxon>Rhabditida</taxon>
        <taxon>Rhabditina</taxon>
        <taxon>Rhabditomorpha</taxon>
        <taxon>Rhabditoidea</taxon>
        <taxon>Rhabditidae</taxon>
        <taxon>Peloderinae</taxon>
        <taxon>Caenorhabditis</taxon>
    </lineage>
</organism>
<keyword evidence="3" id="KW-0862">Zinc</keyword>
<protein>
    <submittedName>
        <fullName evidence="8">RING-type domain-containing protein</fullName>
    </submittedName>
</protein>
<dbReference type="Gene3D" id="3.30.40.10">
    <property type="entry name" value="Zinc/RING finger domain, C3HC4 (zinc finger)"/>
    <property type="match status" value="1"/>
</dbReference>
<dbReference type="PROSITE" id="PS00518">
    <property type="entry name" value="ZF_RING_1"/>
    <property type="match status" value="1"/>
</dbReference>
<dbReference type="eggNOG" id="KOG4185">
    <property type="taxonomic scope" value="Eukaryota"/>
</dbReference>
<name>A0A1I7UUJ5_9PELO</name>
<dbReference type="InterPro" id="IPR001841">
    <property type="entry name" value="Znf_RING"/>
</dbReference>
<feature type="coiled-coil region" evidence="5">
    <location>
        <begin position="87"/>
        <end position="158"/>
    </location>
</feature>
<keyword evidence="7" id="KW-1185">Reference proteome</keyword>
<dbReference type="PANTHER" id="PTHR47156:SF10">
    <property type="entry name" value="E3 UBIQUITIN-PROTEIN LIGASE TRIM-21-RELATED"/>
    <property type="match status" value="1"/>
</dbReference>
<sequence>MNPVPRRLRERLSERSERQHQILVSKAAETDQLRSKVAELETEMMEKALLFDEERVKMMKDIGSIQIRLVNAVQENVTISIEAEFKAGCLHRELNKEKDEKNELKKKYNILKDQVLLLESFENVQKVKEMVEKERQRANIARRMMQEAQELLREGQEKLEGNPKPWRLCNICFEEYSEHLEKSPRVLSCGHTFCLSCLKSIAGTNVLKCPVDRTFIEIDKEDLESLPKNFAVLHM</sequence>
<evidence type="ECO:0000256" key="1">
    <source>
        <dbReference type="ARBA" id="ARBA00022723"/>
    </source>
</evidence>
<evidence type="ECO:0000256" key="5">
    <source>
        <dbReference type="SAM" id="Coils"/>
    </source>
</evidence>
<evidence type="ECO:0000256" key="2">
    <source>
        <dbReference type="ARBA" id="ARBA00022771"/>
    </source>
</evidence>
<dbReference type="PROSITE" id="PS50089">
    <property type="entry name" value="ZF_RING_2"/>
    <property type="match status" value="1"/>
</dbReference>
<evidence type="ECO:0000256" key="3">
    <source>
        <dbReference type="ARBA" id="ARBA00022833"/>
    </source>
</evidence>
<dbReference type="GO" id="GO:0008270">
    <property type="term" value="F:zinc ion binding"/>
    <property type="evidence" value="ECO:0007669"/>
    <property type="project" value="UniProtKB-KW"/>
</dbReference>
<evidence type="ECO:0000259" key="6">
    <source>
        <dbReference type="PROSITE" id="PS50089"/>
    </source>
</evidence>
<keyword evidence="1" id="KW-0479">Metal-binding</keyword>
<keyword evidence="2 4" id="KW-0863">Zinc-finger</keyword>
<accession>A0A1I7UUJ5</accession>
<dbReference type="InterPro" id="IPR017907">
    <property type="entry name" value="Znf_RING_CS"/>
</dbReference>
<dbReference type="SUPFAM" id="SSF57850">
    <property type="entry name" value="RING/U-box"/>
    <property type="match status" value="1"/>
</dbReference>
<evidence type="ECO:0000313" key="7">
    <source>
        <dbReference type="Proteomes" id="UP000095282"/>
    </source>
</evidence>
<proteinExistence type="predicted"/>
<evidence type="ECO:0000256" key="4">
    <source>
        <dbReference type="PROSITE-ProRule" id="PRU00175"/>
    </source>
</evidence>
<dbReference type="PANTHER" id="PTHR47156">
    <property type="entry name" value="PROTEIN CBG20824"/>
    <property type="match status" value="1"/>
</dbReference>
<keyword evidence="5" id="KW-0175">Coiled coil</keyword>
<dbReference type="SMART" id="SM00184">
    <property type="entry name" value="RING"/>
    <property type="match status" value="1"/>
</dbReference>
<dbReference type="WBParaSite" id="Csp11.Scaffold630.g19490.t1">
    <property type="protein sequence ID" value="Csp11.Scaffold630.g19490.t1"/>
    <property type="gene ID" value="Csp11.Scaffold630.g19490"/>
</dbReference>
<dbReference type="AlphaFoldDB" id="A0A1I7UUJ5"/>
<feature type="domain" description="RING-type" evidence="6">
    <location>
        <begin position="169"/>
        <end position="213"/>
    </location>
</feature>
<dbReference type="InterPro" id="IPR013083">
    <property type="entry name" value="Znf_RING/FYVE/PHD"/>
</dbReference>
<dbReference type="STRING" id="1561998.A0A1I7UUJ5"/>
<dbReference type="InterPro" id="IPR027370">
    <property type="entry name" value="Znf-RING_euk"/>
</dbReference>
<reference evidence="8" key="1">
    <citation type="submission" date="2016-11" db="UniProtKB">
        <authorList>
            <consortium name="WormBaseParasite"/>
        </authorList>
    </citation>
    <scope>IDENTIFICATION</scope>
</reference>
<evidence type="ECO:0000313" key="8">
    <source>
        <dbReference type="WBParaSite" id="Csp11.Scaffold630.g19490.t1"/>
    </source>
</evidence>
<dbReference type="Pfam" id="PF13445">
    <property type="entry name" value="zf-RING_UBOX"/>
    <property type="match status" value="1"/>
</dbReference>
<dbReference type="InterPro" id="IPR052667">
    <property type="entry name" value="E3_ubiquitin-ligase_RING"/>
</dbReference>
<dbReference type="Proteomes" id="UP000095282">
    <property type="component" value="Unplaced"/>
</dbReference>